<reference evidence="1 2" key="1">
    <citation type="submission" date="2017-04" db="EMBL/GenBank/DDBJ databases">
        <title>Bacillus krulwichiae AM31D Genome sequencing and assembly.</title>
        <authorList>
            <person name="Krulwich T.A."/>
            <person name="Anastor L."/>
            <person name="Ehrlich R."/>
            <person name="Ehrlich G.D."/>
            <person name="Janto B."/>
        </authorList>
    </citation>
    <scope>NUCLEOTIDE SEQUENCE [LARGE SCALE GENOMIC DNA]</scope>
    <source>
        <strain evidence="1 2">AM31D</strain>
    </source>
</reference>
<evidence type="ECO:0000313" key="2">
    <source>
        <dbReference type="Proteomes" id="UP000193006"/>
    </source>
</evidence>
<dbReference type="RefSeq" id="WP_066153790.1">
    <property type="nucleotide sequence ID" value="NZ_CP020814.1"/>
</dbReference>
<dbReference type="CDD" id="cd00565">
    <property type="entry name" value="Ubl_ThiS"/>
    <property type="match status" value="1"/>
</dbReference>
<dbReference type="Proteomes" id="UP000193006">
    <property type="component" value="Chromosome"/>
</dbReference>
<dbReference type="EMBL" id="CP020814">
    <property type="protein sequence ID" value="ARK29398.1"/>
    <property type="molecule type" value="Genomic_DNA"/>
</dbReference>
<organism evidence="1 2">
    <name type="scientific">Halalkalibacter krulwichiae</name>
    <dbReference type="NCBI Taxonomy" id="199441"/>
    <lineage>
        <taxon>Bacteria</taxon>
        <taxon>Bacillati</taxon>
        <taxon>Bacillota</taxon>
        <taxon>Bacilli</taxon>
        <taxon>Bacillales</taxon>
        <taxon>Bacillaceae</taxon>
        <taxon>Halalkalibacter</taxon>
    </lineage>
</organism>
<dbReference type="KEGG" id="bkw:BkAM31D_05775"/>
<dbReference type="InterPro" id="IPR003749">
    <property type="entry name" value="ThiS/MoaD-like"/>
</dbReference>
<dbReference type="AlphaFoldDB" id="A0A1X9M7J6"/>
<dbReference type="Pfam" id="PF02597">
    <property type="entry name" value="ThiS"/>
    <property type="match status" value="1"/>
</dbReference>
<dbReference type="PANTHER" id="PTHR34472">
    <property type="entry name" value="SULFUR CARRIER PROTEIN THIS"/>
    <property type="match status" value="1"/>
</dbReference>
<dbReference type="SUPFAM" id="SSF54285">
    <property type="entry name" value="MoaD/ThiS"/>
    <property type="match status" value="1"/>
</dbReference>
<dbReference type="InterPro" id="IPR012675">
    <property type="entry name" value="Beta-grasp_dom_sf"/>
</dbReference>
<dbReference type="PANTHER" id="PTHR34472:SF1">
    <property type="entry name" value="SULFUR CARRIER PROTEIN THIS"/>
    <property type="match status" value="1"/>
</dbReference>
<sequence>MLLLINGEEHQLDVVTLEDVVTHFSLEPHLVVTEVDGMIVERASWGETKLTDRMKIELVQFVGGG</sequence>
<gene>
    <name evidence="1" type="primary">thiS</name>
    <name evidence="1" type="ORF">BkAM31D_05775</name>
</gene>
<dbReference type="InterPro" id="IPR016155">
    <property type="entry name" value="Mopterin_synth/thiamin_S_b"/>
</dbReference>
<dbReference type="Gene3D" id="3.10.20.30">
    <property type="match status" value="1"/>
</dbReference>
<proteinExistence type="predicted"/>
<accession>A0A1X9M7J6</accession>
<dbReference type="InterPro" id="IPR010035">
    <property type="entry name" value="Thi_S"/>
</dbReference>
<keyword evidence="2" id="KW-1185">Reference proteome</keyword>
<dbReference type="NCBIfam" id="TIGR01683">
    <property type="entry name" value="thiS"/>
    <property type="match status" value="1"/>
</dbReference>
<dbReference type="STRING" id="199441.BkAM31D_05775"/>
<protein>
    <submittedName>
        <fullName evidence="1">Sulfur carrier protein ThiS</fullName>
    </submittedName>
</protein>
<evidence type="ECO:0000313" key="1">
    <source>
        <dbReference type="EMBL" id="ARK29398.1"/>
    </source>
</evidence>
<name>A0A1X9M7J6_9BACI</name>